<gene>
    <name evidence="2" type="ORF">EYC80_009899</name>
</gene>
<evidence type="ECO:0000313" key="3">
    <source>
        <dbReference type="Proteomes" id="UP000326757"/>
    </source>
</evidence>
<organism evidence="2 3">
    <name type="scientific">Monilinia laxa</name>
    <name type="common">Brown rot fungus</name>
    <name type="synonym">Sclerotinia laxa</name>
    <dbReference type="NCBI Taxonomy" id="61186"/>
    <lineage>
        <taxon>Eukaryota</taxon>
        <taxon>Fungi</taxon>
        <taxon>Dikarya</taxon>
        <taxon>Ascomycota</taxon>
        <taxon>Pezizomycotina</taxon>
        <taxon>Leotiomycetes</taxon>
        <taxon>Helotiales</taxon>
        <taxon>Sclerotiniaceae</taxon>
        <taxon>Monilinia</taxon>
    </lineage>
</organism>
<sequence>MFRTTPPTLFRQLPALLKFKLHQPLPLTQRESTQLLELLTTSFRQQLDSEHGPSDIGTGTNNVKVDTLPVHKQHENGRVRRLSDSGHKHTDRHLKSILTNPLFSQRTPRNEPGSPQDPMDTFDRAVGRGMMTLNYAKAILIAKKKQLQTSHETLEDSMKKSRAGLKILKWLTSSGLTQNTQFLLQDQKFGVVLFEFMRAEGYEEVFWEWINKAIHDPNTTSTELRGLAQLLSRIVELTSRVEASFNTSISILLRVTEMAKDLRFGKIHSILIDPGQHVLNSILESPRQVREATSLESFMAFQQILPVFSIHDVDLHTLDIYSPYHQSANHFLEFLRQRPSLKEPETKDPGKPFDTKEAKKMVSISLMAARLLLEQKRVDDATWIMERLRTNYPKLLGIEAGIQERKGEVDEASSIQMLESISIA</sequence>
<reference evidence="2 3" key="1">
    <citation type="submission" date="2019-06" db="EMBL/GenBank/DDBJ databases">
        <title>Genome Sequence of the Brown Rot Fungal Pathogen Monilinia laxa.</title>
        <authorList>
            <person name="De Miccolis Angelini R.M."/>
            <person name="Landi L."/>
            <person name="Abate D."/>
            <person name="Pollastro S."/>
            <person name="Romanazzi G."/>
            <person name="Faretra F."/>
        </authorList>
    </citation>
    <scope>NUCLEOTIDE SEQUENCE [LARGE SCALE GENOMIC DNA]</scope>
    <source>
        <strain evidence="2 3">Mlax316</strain>
    </source>
</reference>
<accession>A0A5N6JR21</accession>
<comment type="caution">
    <text evidence="2">The sequence shown here is derived from an EMBL/GenBank/DDBJ whole genome shotgun (WGS) entry which is preliminary data.</text>
</comment>
<feature type="region of interest" description="Disordered" evidence="1">
    <location>
        <begin position="74"/>
        <end position="120"/>
    </location>
</feature>
<dbReference type="OrthoDB" id="5424391at2759"/>
<evidence type="ECO:0000313" key="2">
    <source>
        <dbReference type="EMBL" id="KAB8291212.1"/>
    </source>
</evidence>
<proteinExistence type="predicted"/>
<evidence type="ECO:0000256" key="1">
    <source>
        <dbReference type="SAM" id="MobiDB-lite"/>
    </source>
</evidence>
<feature type="compositionally biased region" description="Polar residues" evidence="1">
    <location>
        <begin position="97"/>
        <end position="107"/>
    </location>
</feature>
<name>A0A5N6JR21_MONLA</name>
<dbReference type="AlphaFoldDB" id="A0A5N6JR21"/>
<dbReference type="Proteomes" id="UP000326757">
    <property type="component" value="Unassembled WGS sequence"/>
</dbReference>
<dbReference type="EMBL" id="VIGI01000015">
    <property type="protein sequence ID" value="KAB8291212.1"/>
    <property type="molecule type" value="Genomic_DNA"/>
</dbReference>
<keyword evidence="3" id="KW-1185">Reference proteome</keyword>
<feature type="compositionally biased region" description="Basic and acidic residues" evidence="1">
    <location>
        <begin position="74"/>
        <end position="88"/>
    </location>
</feature>
<protein>
    <submittedName>
        <fullName evidence="2">Uncharacterized protein</fullName>
    </submittedName>
</protein>